<keyword evidence="2" id="KW-0812">Transmembrane</keyword>
<evidence type="ECO:0000256" key="1">
    <source>
        <dbReference type="SAM" id="MobiDB-lite"/>
    </source>
</evidence>
<reference evidence="3 4" key="1">
    <citation type="submission" date="2016-11" db="EMBL/GenBank/DDBJ databases">
        <authorList>
            <person name="Varghese N."/>
            <person name="Submissions S."/>
        </authorList>
    </citation>
    <scope>NUCLEOTIDE SEQUENCE [LARGE SCALE GENOMIC DNA]</scope>
    <source>
        <strain evidence="3 4">DSM 28249</strain>
    </source>
</reference>
<accession>A0A1M7CN69</accession>
<evidence type="ECO:0000256" key="2">
    <source>
        <dbReference type="SAM" id="Phobius"/>
    </source>
</evidence>
<feature type="transmembrane region" description="Helical" evidence="2">
    <location>
        <begin position="58"/>
        <end position="79"/>
    </location>
</feature>
<evidence type="ECO:0000313" key="4">
    <source>
        <dbReference type="Proteomes" id="UP000322545"/>
    </source>
</evidence>
<keyword evidence="2" id="KW-1133">Transmembrane helix</keyword>
<sequence>MVYQLTDLKDARRVSTPRLDGRSIGIKPRDPKAGSELFSGQPMPDGHVRDSGNWPSGWWILPSVLGGLVVWIMIFRALFGWLF</sequence>
<feature type="region of interest" description="Disordered" evidence="1">
    <location>
        <begin position="19"/>
        <end position="46"/>
    </location>
</feature>
<dbReference type="AlphaFoldDB" id="A0A1M7CN69"/>
<name>A0A1M7CN69_9RHOB</name>
<dbReference type="RefSeq" id="WP_149778584.1">
    <property type="nucleotide sequence ID" value="NZ_FRCB01000002.1"/>
</dbReference>
<keyword evidence="4" id="KW-1185">Reference proteome</keyword>
<keyword evidence="2" id="KW-0472">Membrane</keyword>
<protein>
    <submittedName>
        <fullName evidence="3">Uncharacterized protein</fullName>
    </submittedName>
</protein>
<evidence type="ECO:0000313" key="3">
    <source>
        <dbReference type="EMBL" id="SHL68704.1"/>
    </source>
</evidence>
<dbReference type="Proteomes" id="UP000322545">
    <property type="component" value="Unassembled WGS sequence"/>
</dbReference>
<organism evidence="3 4">
    <name type="scientific">Roseovarius litoreus</name>
    <dbReference type="NCBI Taxonomy" id="1155722"/>
    <lineage>
        <taxon>Bacteria</taxon>
        <taxon>Pseudomonadati</taxon>
        <taxon>Pseudomonadota</taxon>
        <taxon>Alphaproteobacteria</taxon>
        <taxon>Rhodobacterales</taxon>
        <taxon>Roseobacteraceae</taxon>
        <taxon>Roseovarius</taxon>
    </lineage>
</organism>
<dbReference type="EMBL" id="FRCB01000002">
    <property type="protein sequence ID" value="SHL68704.1"/>
    <property type="molecule type" value="Genomic_DNA"/>
</dbReference>
<proteinExistence type="predicted"/>
<gene>
    <name evidence="3" type="ORF">SAMN05443432_102228</name>
</gene>